<dbReference type="EMBL" id="CP036349">
    <property type="protein sequence ID" value="QDV75194.1"/>
    <property type="molecule type" value="Genomic_DNA"/>
</dbReference>
<name>A0A518KBL9_9BACT</name>
<dbReference type="KEGG" id="bmei:Spa11_34070"/>
<dbReference type="InterPro" id="IPR021829">
    <property type="entry name" value="DUF3419"/>
</dbReference>
<protein>
    <recommendedName>
        <fullName evidence="4">S-adenosylmethionine:diacylglycerol 3-amino-3-carboxypropyl transferase</fullName>
    </recommendedName>
</protein>
<evidence type="ECO:0000313" key="3">
    <source>
        <dbReference type="Proteomes" id="UP000316426"/>
    </source>
</evidence>
<organism evidence="2 3">
    <name type="scientific">Botrimarina mediterranea</name>
    <dbReference type="NCBI Taxonomy" id="2528022"/>
    <lineage>
        <taxon>Bacteria</taxon>
        <taxon>Pseudomonadati</taxon>
        <taxon>Planctomycetota</taxon>
        <taxon>Planctomycetia</taxon>
        <taxon>Pirellulales</taxon>
        <taxon>Lacipirellulaceae</taxon>
        <taxon>Botrimarina</taxon>
    </lineage>
</organism>
<evidence type="ECO:0008006" key="4">
    <source>
        <dbReference type="Google" id="ProtNLM"/>
    </source>
</evidence>
<evidence type="ECO:0000256" key="1">
    <source>
        <dbReference type="SAM" id="MobiDB-lite"/>
    </source>
</evidence>
<dbReference type="Proteomes" id="UP000316426">
    <property type="component" value="Chromosome"/>
</dbReference>
<proteinExistence type="predicted"/>
<dbReference type="Pfam" id="PF11899">
    <property type="entry name" value="DUF3419"/>
    <property type="match status" value="1"/>
</dbReference>
<dbReference type="AlphaFoldDB" id="A0A518KBL9"/>
<evidence type="ECO:0000313" key="2">
    <source>
        <dbReference type="EMBL" id="QDV75194.1"/>
    </source>
</evidence>
<dbReference type="RefSeq" id="WP_145114271.1">
    <property type="nucleotide sequence ID" value="NZ_CP036349.1"/>
</dbReference>
<feature type="region of interest" description="Disordered" evidence="1">
    <location>
        <begin position="426"/>
        <end position="459"/>
    </location>
</feature>
<gene>
    <name evidence="2" type="ORF">Spa11_34070</name>
</gene>
<dbReference type="PANTHER" id="PTHR47473:SF1">
    <property type="entry name" value="METHYLTRANSFERASE DOMAIN-CONTAINING PROTEIN"/>
    <property type="match status" value="1"/>
</dbReference>
<accession>A0A518KBL9</accession>
<keyword evidence="3" id="KW-1185">Reference proteome</keyword>
<dbReference type="PANTHER" id="PTHR47473">
    <property type="entry name" value="BTA1P"/>
    <property type="match status" value="1"/>
</dbReference>
<reference evidence="2 3" key="1">
    <citation type="submission" date="2019-02" db="EMBL/GenBank/DDBJ databases">
        <title>Deep-cultivation of Planctomycetes and their phenomic and genomic characterization uncovers novel biology.</title>
        <authorList>
            <person name="Wiegand S."/>
            <person name="Jogler M."/>
            <person name="Boedeker C."/>
            <person name="Pinto D."/>
            <person name="Vollmers J."/>
            <person name="Rivas-Marin E."/>
            <person name="Kohn T."/>
            <person name="Peeters S.H."/>
            <person name="Heuer A."/>
            <person name="Rast P."/>
            <person name="Oberbeckmann S."/>
            <person name="Bunk B."/>
            <person name="Jeske O."/>
            <person name="Meyerdierks A."/>
            <person name="Storesund J.E."/>
            <person name="Kallscheuer N."/>
            <person name="Luecker S."/>
            <person name="Lage O.M."/>
            <person name="Pohl T."/>
            <person name="Merkel B.J."/>
            <person name="Hornburger P."/>
            <person name="Mueller R.-W."/>
            <person name="Bruemmer F."/>
            <person name="Labrenz M."/>
            <person name="Spormann A.M."/>
            <person name="Op den Camp H."/>
            <person name="Overmann J."/>
            <person name="Amann R."/>
            <person name="Jetten M.S.M."/>
            <person name="Mascher T."/>
            <person name="Medema M.H."/>
            <person name="Devos D.P."/>
            <person name="Kaster A.-K."/>
            <person name="Ovreas L."/>
            <person name="Rohde M."/>
            <person name="Galperin M.Y."/>
            <person name="Jogler C."/>
        </authorList>
    </citation>
    <scope>NUCLEOTIDE SEQUENCE [LARGE SCALE GENOMIC DNA]</scope>
    <source>
        <strain evidence="2 3">Spa11</strain>
    </source>
</reference>
<sequence>MLATHISRAFFKLCHGNQLVYNTCWEDPRLDRVALQLGEGDRLIVITSAGCNALDYALDGPARIDTVDVNPRQNALLDLKLAGIRTLSYEQFFDLFGRGKTDNWEAVYTDAIRAELPEASRQFWDKHGKFFLGQGRRPSFYFRGTAGMFASWINWYINRYAKVRDDIEALLAADTVEQQREIYESRVKPAFWGPYIKWFMRRDAALSLLGVPRAQRKQLERYYPGGIAKFVEDSLDTVFSELPLKDNYFWRVYLTGEYTKECCPEYLKEENFARLKGTNGQPGLAERVHTHTTTILDHLKGADCNYSHFVLLDHMDWMAEHMRDVLGLQWQEIIDRSDDDAKYLWRSAAVICEFVDPITVNVGGKTRRLGDILEYNRELADELHQVDRVHTYGGFSIATLRRDGVSAEAAAAAQGAGVLGYAAGGRANKKTNRTTGTAADGGAQSAKNAVSPDALAHSR</sequence>